<name>A0A2S5GIP5_9BURK</name>
<reference evidence="1 2" key="1">
    <citation type="submission" date="2018-02" db="EMBL/GenBank/DDBJ databases">
        <title>Draft Genome of Achromobacter spanius stain 6.</title>
        <authorList>
            <person name="Gunasekera T.S."/>
            <person name="Radwan O."/>
            <person name="Ruiz O.N."/>
        </authorList>
    </citation>
    <scope>NUCLEOTIDE SEQUENCE [LARGE SCALE GENOMIC DNA]</scope>
    <source>
        <strain evidence="1 2">6</strain>
    </source>
</reference>
<gene>
    <name evidence="1" type="ORF">C4E15_28365</name>
</gene>
<proteinExistence type="predicted"/>
<evidence type="ECO:0008006" key="3">
    <source>
        <dbReference type="Google" id="ProtNLM"/>
    </source>
</evidence>
<protein>
    <recommendedName>
        <fullName evidence="3">Type 4b pilus protein PilO2</fullName>
    </recommendedName>
</protein>
<organism evidence="1 2">
    <name type="scientific">Achromobacter spanius</name>
    <dbReference type="NCBI Taxonomy" id="217203"/>
    <lineage>
        <taxon>Bacteria</taxon>
        <taxon>Pseudomonadati</taxon>
        <taxon>Pseudomonadota</taxon>
        <taxon>Betaproteobacteria</taxon>
        <taxon>Burkholderiales</taxon>
        <taxon>Alcaligenaceae</taxon>
        <taxon>Achromobacter</taxon>
    </lineage>
</organism>
<evidence type="ECO:0000313" key="2">
    <source>
        <dbReference type="Proteomes" id="UP000239990"/>
    </source>
</evidence>
<comment type="caution">
    <text evidence="1">The sequence shown here is derived from an EMBL/GenBank/DDBJ whole genome shotgun (WGS) entry which is preliminary data.</text>
</comment>
<dbReference type="Proteomes" id="UP000239990">
    <property type="component" value="Unassembled WGS sequence"/>
</dbReference>
<evidence type="ECO:0000313" key="1">
    <source>
        <dbReference type="EMBL" id="PPA72922.1"/>
    </source>
</evidence>
<dbReference type="EMBL" id="PREU01000019">
    <property type="protein sequence ID" value="PPA72922.1"/>
    <property type="molecule type" value="Genomic_DNA"/>
</dbReference>
<dbReference type="AlphaFoldDB" id="A0A2S5GIP5"/>
<accession>A0A2S5GIP5</accession>
<dbReference type="OrthoDB" id="8675971at2"/>
<sequence>MRFPSGGHCVIALPDGRYWLVAAQDGVVLSQADRVFVSHDDALQAQARLQEQRPGLPAHDPDSIWACLISAVDSGARLAPLPSRWAGVPFALRLFLLCVAMAALAPPVWRSVVPYVLSHWAAVPAEDSAPPDPLSAHQAMLGALTAHGPNDVARLLRSVGLLPIQVQGWALRRAQCDAGEGVWRCAAVYARAHRFATNQRLYARLPAGWQVSFKPLDEATLAWRVASEPIPLTALALPSGLHVDTELVAALQRLQPAFASVSLASAVALPLSLSNASVVGAQVSPSQTLPVLRRRALRLQGPLRSIGLIPTALAPALTPARWSRLVVDVQAQAKPTLVASTLVAELQGDLYEQD</sequence>